<name>A0A2Z7AD30_9LAMI</name>
<reference evidence="3 4" key="1">
    <citation type="journal article" date="2015" name="Proc. Natl. Acad. Sci. U.S.A.">
        <title>The resurrection genome of Boea hygrometrica: A blueprint for survival of dehydration.</title>
        <authorList>
            <person name="Xiao L."/>
            <person name="Yang G."/>
            <person name="Zhang L."/>
            <person name="Yang X."/>
            <person name="Zhao S."/>
            <person name="Ji Z."/>
            <person name="Zhou Q."/>
            <person name="Hu M."/>
            <person name="Wang Y."/>
            <person name="Chen M."/>
            <person name="Xu Y."/>
            <person name="Jin H."/>
            <person name="Xiao X."/>
            <person name="Hu G."/>
            <person name="Bao F."/>
            <person name="Hu Y."/>
            <person name="Wan P."/>
            <person name="Li L."/>
            <person name="Deng X."/>
            <person name="Kuang T."/>
            <person name="Xiang C."/>
            <person name="Zhu J.K."/>
            <person name="Oliver M.J."/>
            <person name="He Y."/>
        </authorList>
    </citation>
    <scope>NUCLEOTIDE SEQUENCE [LARGE SCALE GENOMIC DNA]</scope>
    <source>
        <strain evidence="4">cv. XS01</strain>
    </source>
</reference>
<dbReference type="Proteomes" id="UP000250235">
    <property type="component" value="Unassembled WGS sequence"/>
</dbReference>
<feature type="compositionally biased region" description="Polar residues" evidence="1">
    <location>
        <begin position="12"/>
        <end position="23"/>
    </location>
</feature>
<keyword evidence="4" id="KW-1185">Reference proteome</keyword>
<feature type="compositionally biased region" description="Polar residues" evidence="1">
    <location>
        <begin position="110"/>
        <end position="121"/>
    </location>
</feature>
<feature type="compositionally biased region" description="Pro residues" evidence="1">
    <location>
        <begin position="153"/>
        <end position="163"/>
    </location>
</feature>
<evidence type="ECO:0000256" key="1">
    <source>
        <dbReference type="SAM" id="MobiDB-lite"/>
    </source>
</evidence>
<evidence type="ECO:0000256" key="2">
    <source>
        <dbReference type="SAM" id="Phobius"/>
    </source>
</evidence>
<keyword evidence="2" id="KW-1133">Transmembrane helix</keyword>
<keyword evidence="2" id="KW-0812">Transmembrane</keyword>
<evidence type="ECO:0000313" key="3">
    <source>
        <dbReference type="EMBL" id="KZV16832.1"/>
    </source>
</evidence>
<accession>A0A2Z7AD30</accession>
<organism evidence="3 4">
    <name type="scientific">Dorcoceras hygrometricum</name>
    <dbReference type="NCBI Taxonomy" id="472368"/>
    <lineage>
        <taxon>Eukaryota</taxon>
        <taxon>Viridiplantae</taxon>
        <taxon>Streptophyta</taxon>
        <taxon>Embryophyta</taxon>
        <taxon>Tracheophyta</taxon>
        <taxon>Spermatophyta</taxon>
        <taxon>Magnoliopsida</taxon>
        <taxon>eudicotyledons</taxon>
        <taxon>Gunneridae</taxon>
        <taxon>Pentapetalae</taxon>
        <taxon>asterids</taxon>
        <taxon>lamiids</taxon>
        <taxon>Lamiales</taxon>
        <taxon>Gesneriaceae</taxon>
        <taxon>Didymocarpoideae</taxon>
        <taxon>Trichosporeae</taxon>
        <taxon>Loxocarpinae</taxon>
        <taxon>Dorcoceras</taxon>
    </lineage>
</organism>
<feature type="region of interest" description="Disordered" evidence="1">
    <location>
        <begin position="1"/>
        <end position="23"/>
    </location>
</feature>
<protein>
    <submittedName>
        <fullName evidence="3">Pentatricopeptide repeat-containing protein-like</fullName>
    </submittedName>
</protein>
<dbReference type="EMBL" id="KV018546">
    <property type="protein sequence ID" value="KZV16832.1"/>
    <property type="molecule type" value="Genomic_DNA"/>
</dbReference>
<sequence>MKSRVQAHNDEVQNGSGADQVQSTSVVFKCRCIDKRSDKAQHEDQLQRMKSRVQAQNDEVQIGSSADQVLSTSAVFKCRCIEKRNDHVQIYQPVIWEPAGNGEKLETRSSSRAGKNRTSSAAEKRGADVRVDAQLANLWRPNPKPRNHRPSSPLKPPPPPPPRAAARLRRKIVSGQLDEENPFVQNSSVLLVQADEGVSVLVVDRNFDRSDFDAKLLAVRLCSGVNAGQPYCSSLLVELESAEEIDQLMVVESVARAIDRYDDVGVTYSLLLVVVCVAMVAADQQAHKYEC</sequence>
<feature type="compositionally biased region" description="Basic and acidic residues" evidence="1">
    <location>
        <begin position="122"/>
        <end position="131"/>
    </location>
</feature>
<keyword evidence="2" id="KW-0472">Membrane</keyword>
<gene>
    <name evidence="3" type="ORF">F511_39607</name>
</gene>
<feature type="region of interest" description="Disordered" evidence="1">
    <location>
        <begin position="102"/>
        <end position="165"/>
    </location>
</feature>
<evidence type="ECO:0000313" key="4">
    <source>
        <dbReference type="Proteomes" id="UP000250235"/>
    </source>
</evidence>
<dbReference type="AlphaFoldDB" id="A0A2Z7AD30"/>
<proteinExistence type="predicted"/>
<feature type="transmembrane region" description="Helical" evidence="2">
    <location>
        <begin position="265"/>
        <end position="282"/>
    </location>
</feature>